<dbReference type="OrthoDB" id="5422579at2759"/>
<proteinExistence type="predicted"/>
<dbReference type="GeneID" id="63850806"/>
<dbReference type="EMBL" id="ML976616">
    <property type="protein sequence ID" value="KAF1846548.1"/>
    <property type="molecule type" value="Genomic_DNA"/>
</dbReference>
<name>A0A9P4L9L6_9PLEO</name>
<comment type="caution">
    <text evidence="1">The sequence shown here is derived from an EMBL/GenBank/DDBJ whole genome shotgun (WGS) entry which is preliminary data.</text>
</comment>
<protein>
    <recommendedName>
        <fullName evidence="3">F-box domain-containing protein</fullName>
    </recommendedName>
</protein>
<evidence type="ECO:0000313" key="2">
    <source>
        <dbReference type="Proteomes" id="UP000800039"/>
    </source>
</evidence>
<sequence>MVAKAGVTKRRVSNVTPASASNVPSMSLMEDLFGDEFPEAFATSSGYAARSSKRVTDLPAELLAMICEHLSNLDIKRLRLAGKHLAKNVGLRIDRIYISPNRANLDCLQRILDHPRYRNDVGEIVWDDAQLEEYPTLDSFRHAIGIDEVKTTIDIENRLDEAIRGHEDDSPEYRALERDDFFSSNGQLTEVGKGILLRYDDQFSRDIIARSTTVMSIEQSYNLYQRLYQEEQEIMEQQLDVAALHRAIAGFPKMKRITLTSEVWRPWKLYPLYDTPFYRSLPPGFRKPSVWPWLGFRQQATSVQAAHRDEVMSTRNIERLSIEFRGYSIIVSTLLAIPNPKIEEIIIDAGNEYTGISHQLFASPNSDFEATVRMFQLVPLKGLQLVINPYCSDSNPDSLFASGLLKRALAEAQFLEHFDFNPHWLPRTYRHETLDLSFGPNEVLPEATIKRLTTFALRNVSVKENDLEDLLKEMENVEHVTLDNIHLKNSAFLHHQPDPSWVQLFHRLQSYYAASPMVSHPRFAWIEPTYYGRNYFVDEEIGDFLYRGAECPFENGLQRPLKEGVGWFVDERDKGFKVRRLVGVEGW</sequence>
<evidence type="ECO:0000313" key="1">
    <source>
        <dbReference type="EMBL" id="KAF1846548.1"/>
    </source>
</evidence>
<dbReference type="Proteomes" id="UP000800039">
    <property type="component" value="Unassembled WGS sequence"/>
</dbReference>
<dbReference type="AlphaFoldDB" id="A0A9P4L9L6"/>
<gene>
    <name evidence="1" type="ORF">K460DRAFT_367298</name>
</gene>
<keyword evidence="2" id="KW-1185">Reference proteome</keyword>
<reference evidence="1" key="1">
    <citation type="submission" date="2020-01" db="EMBL/GenBank/DDBJ databases">
        <authorList>
            <consortium name="DOE Joint Genome Institute"/>
            <person name="Haridas S."/>
            <person name="Albert R."/>
            <person name="Binder M."/>
            <person name="Bloem J."/>
            <person name="Labutti K."/>
            <person name="Salamov A."/>
            <person name="Andreopoulos B."/>
            <person name="Baker S.E."/>
            <person name="Barry K."/>
            <person name="Bills G."/>
            <person name="Bluhm B.H."/>
            <person name="Cannon C."/>
            <person name="Castanera R."/>
            <person name="Culley D.E."/>
            <person name="Daum C."/>
            <person name="Ezra D."/>
            <person name="Gonzalez J.B."/>
            <person name="Henrissat B."/>
            <person name="Kuo A."/>
            <person name="Liang C."/>
            <person name="Lipzen A."/>
            <person name="Lutzoni F."/>
            <person name="Magnuson J."/>
            <person name="Mondo S."/>
            <person name="Nolan M."/>
            <person name="Ohm R."/>
            <person name="Pangilinan J."/>
            <person name="Park H.-J."/>
            <person name="Ramirez L."/>
            <person name="Alfaro M."/>
            <person name="Sun H."/>
            <person name="Tritt A."/>
            <person name="Yoshinaga Y."/>
            <person name="Zwiers L.-H."/>
            <person name="Turgeon B.G."/>
            <person name="Goodwin S.B."/>
            <person name="Spatafora J.W."/>
            <person name="Crous P.W."/>
            <person name="Grigoriev I.V."/>
        </authorList>
    </citation>
    <scope>NUCLEOTIDE SEQUENCE</scope>
    <source>
        <strain evidence="1">CBS 394.84</strain>
    </source>
</reference>
<dbReference type="RefSeq" id="XP_040789111.1">
    <property type="nucleotide sequence ID" value="XM_040933555.1"/>
</dbReference>
<organism evidence="1 2">
    <name type="scientific">Cucurbitaria berberidis CBS 394.84</name>
    <dbReference type="NCBI Taxonomy" id="1168544"/>
    <lineage>
        <taxon>Eukaryota</taxon>
        <taxon>Fungi</taxon>
        <taxon>Dikarya</taxon>
        <taxon>Ascomycota</taxon>
        <taxon>Pezizomycotina</taxon>
        <taxon>Dothideomycetes</taxon>
        <taxon>Pleosporomycetidae</taxon>
        <taxon>Pleosporales</taxon>
        <taxon>Pleosporineae</taxon>
        <taxon>Cucurbitariaceae</taxon>
        <taxon>Cucurbitaria</taxon>
    </lineage>
</organism>
<evidence type="ECO:0008006" key="3">
    <source>
        <dbReference type="Google" id="ProtNLM"/>
    </source>
</evidence>
<accession>A0A9P4L9L6</accession>